<dbReference type="OrthoDB" id="9789942at2"/>
<organism evidence="2 3">
    <name type="scientific">Kinneretia aquatilis</name>
    <dbReference type="NCBI Taxonomy" id="2070761"/>
    <lineage>
        <taxon>Bacteria</taxon>
        <taxon>Pseudomonadati</taxon>
        <taxon>Pseudomonadota</taxon>
        <taxon>Betaproteobacteria</taxon>
        <taxon>Burkholderiales</taxon>
        <taxon>Sphaerotilaceae</taxon>
        <taxon>Roseateles</taxon>
    </lineage>
</organism>
<accession>A0A2N8KTE9</accession>
<dbReference type="PANTHER" id="PTHR35565:SF1">
    <property type="entry name" value="TYPE VI SECRETION SYSTEM CONTRACTILE SHEATH LARGE SUBUNIT"/>
    <property type="match status" value="1"/>
</dbReference>
<evidence type="ECO:0000259" key="1">
    <source>
        <dbReference type="Pfam" id="PF05943"/>
    </source>
</evidence>
<evidence type="ECO:0000313" key="3">
    <source>
        <dbReference type="Proteomes" id="UP000235916"/>
    </source>
</evidence>
<sequence length="495" mass="52642">MAGSMEFNFAIRPTGSGPAGRGAAQAQPMRILLIGNFSGRQGVAAAASLATRPTHRVDVDTLPELMRRLAPSVRVGATAFEAQDIDDFHPDSLFARVPVFASLRELRRRLQDPAQFAQAAAELGMNSAKADSRAGAVPAEAAGDLLSGLLGGRPGGAARHTGTPAAAQAAPAGIDAFIRQIVAPHVVPDHGAQQAALLASVDLAIAEQMRQLLHAPEFQAIESAWRGLHLLLSQLELDEQLQLHLFDVSREEMLADLVAAQGDVPRTGLFRALVERNHGAPDAQAWSLLVGLFSFGPSDTDIGLLAALGVLASKADGPFLAAADMDLALAEPSALTGWQRLRRSAELAPWIGLSAPRLLLRAPYGRRSDPITAFAFEELPAGVPEHEHLLWGPSSLVTALLMARAFRQQGWDFEPGDESELADLPSFTYERDGEKELQACAETYLSERAAQVILDAGLMPLLSHRNQHAVTVMRFQSIAEPAGGLAGLDSDSTPV</sequence>
<evidence type="ECO:0000313" key="2">
    <source>
        <dbReference type="EMBL" id="PND36726.1"/>
    </source>
</evidence>
<name>A0A2N8KTE9_9BURK</name>
<protein>
    <recommendedName>
        <fullName evidence="1">TssC1 N-terminal domain-containing protein</fullName>
    </recommendedName>
</protein>
<dbReference type="PANTHER" id="PTHR35565">
    <property type="entry name" value="CYTOPLASMIC PROTEIN-RELATED"/>
    <property type="match status" value="1"/>
</dbReference>
<dbReference type="InterPro" id="IPR008312">
    <property type="entry name" value="T6SS_TssB1"/>
</dbReference>
<feature type="domain" description="TssC1 N-terminal" evidence="1">
    <location>
        <begin position="197"/>
        <end position="477"/>
    </location>
</feature>
<reference evidence="2 3" key="1">
    <citation type="submission" date="2018-01" db="EMBL/GenBank/DDBJ databases">
        <title>Draft genome sequence of Paucibacter aquatile CR182 isolated from freshwater of the Nakdong River.</title>
        <authorList>
            <person name="Choi A."/>
            <person name="Chung E.J."/>
        </authorList>
    </citation>
    <scope>NUCLEOTIDE SEQUENCE [LARGE SCALE GENOMIC DNA]</scope>
    <source>
        <strain evidence="2 3">CR182</strain>
    </source>
</reference>
<dbReference type="Pfam" id="PF05591">
    <property type="entry name" value="T6SS_VipA"/>
    <property type="match status" value="1"/>
</dbReference>
<proteinExistence type="predicted"/>
<dbReference type="EMBL" id="POSP01000003">
    <property type="protein sequence ID" value="PND36726.1"/>
    <property type="molecule type" value="Genomic_DNA"/>
</dbReference>
<dbReference type="AlphaFoldDB" id="A0A2N8KTE9"/>
<gene>
    <name evidence="2" type="ORF">C1O66_03660</name>
</gene>
<comment type="caution">
    <text evidence="2">The sequence shown here is derived from an EMBL/GenBank/DDBJ whole genome shotgun (WGS) entry which is preliminary data.</text>
</comment>
<dbReference type="InterPro" id="IPR010269">
    <property type="entry name" value="T6SS_TssC-like"/>
</dbReference>
<dbReference type="InterPro" id="IPR044031">
    <property type="entry name" value="TssC1_N"/>
</dbReference>
<dbReference type="Pfam" id="PF05943">
    <property type="entry name" value="VipB"/>
    <property type="match status" value="1"/>
</dbReference>
<dbReference type="Proteomes" id="UP000235916">
    <property type="component" value="Unassembled WGS sequence"/>
</dbReference>
<keyword evidence="3" id="KW-1185">Reference proteome</keyword>